<dbReference type="SUPFAM" id="SSF53474">
    <property type="entry name" value="alpha/beta-Hydrolases"/>
    <property type="match status" value="1"/>
</dbReference>
<proteinExistence type="predicted"/>
<organism evidence="1 2">
    <name type="scientific">Sphingomonas alba</name>
    <dbReference type="NCBI Taxonomy" id="2908208"/>
    <lineage>
        <taxon>Bacteria</taxon>
        <taxon>Pseudomonadati</taxon>
        <taxon>Pseudomonadota</taxon>
        <taxon>Alphaproteobacteria</taxon>
        <taxon>Sphingomonadales</taxon>
        <taxon>Sphingomonadaceae</taxon>
        <taxon>Sphingomonas</taxon>
    </lineage>
</organism>
<dbReference type="PANTHER" id="PTHR36837:SF2">
    <property type="entry name" value="POLY(3-HYDROXYALKANOATE) POLYMERASE SUBUNIT PHAC"/>
    <property type="match status" value="1"/>
</dbReference>
<dbReference type="Gene3D" id="3.40.50.1820">
    <property type="entry name" value="alpha/beta hydrolase"/>
    <property type="match status" value="1"/>
</dbReference>
<name>A0ABT0RKW5_9SPHN</name>
<evidence type="ECO:0000313" key="1">
    <source>
        <dbReference type="EMBL" id="MCL6683240.1"/>
    </source>
</evidence>
<protein>
    <submittedName>
        <fullName evidence="1">DUF3141 domain-containing protein</fullName>
    </submittedName>
</protein>
<dbReference type="InterPro" id="IPR029058">
    <property type="entry name" value="AB_hydrolase_fold"/>
</dbReference>
<keyword evidence="2" id="KW-1185">Reference proteome</keyword>
<accession>A0ABT0RKW5</accession>
<dbReference type="EMBL" id="JAMGBD010000001">
    <property type="protein sequence ID" value="MCL6683240.1"/>
    <property type="molecule type" value="Genomic_DNA"/>
</dbReference>
<gene>
    <name evidence="1" type="ORF">LZ536_04905</name>
</gene>
<sequence length="726" mass="79828">MPGEQTFGPAHEYLRDAWQRSILFLDVLRQRGNTYRERQAEVAPHVLEFDAELVMDGRKLARPVNYALVRVAPLPDVPTDPAKRAFVVVDPRAGHGPGIGGMKADSEIGVALEDGHPCYFIGFLPEPVADQTIEDVWNAEAEFVREVARLHPEGGKPVVIGNCQAGWQTAIMAATHPEVPGPLLLAGAPLSYWAGVRGKNPMRYTGGMVGGTWLTSLAGDLGGGKFDGANLVANFESLDPANTYFEKPYNVYSKVDTEAERFLDFETWWGSPVLLNAGEMQWIADNLFVGNKLTAGELRTSEGVQIDLRNIQSPIIVFCSWGDNITPPQQALGWITDLYPTDRDLVANGQTIVYAIHETVGHLGIFVSGKIATREHDEFASAMDMIDLMPPGLYEAVIDDVGEDTANKELVHGRYLFKLQPRTLDDIRKLGENSPKDQLKFAAVDRLSAINRRLYASYARPFVEALTPPGFGDWAQKMHPNRVRFAIFSDENPAMRLVAETAEQVRKNRQPAAEDNPLSAFEKTVAKSISDTLTAFGAARDTMTERLFHYTYGSPLVQALVGLDPESAKASKAPARDPVREQVQAKQREELEGQFDKGGAVEAALRSIAFVIAGAGGADERSFAVIKAMHDAQFSGRPRSEGQLKKALRDQSLLLRLDEKRAVNAIPKLLPKDVDERAKVLRAIQRIVSAQGELNAEGKKRLGRIEKLFNGKAASAAKKEDENVRS</sequence>
<comment type="caution">
    <text evidence="1">The sequence shown here is derived from an EMBL/GenBank/DDBJ whole genome shotgun (WGS) entry which is preliminary data.</text>
</comment>
<dbReference type="PANTHER" id="PTHR36837">
    <property type="entry name" value="POLY(3-HYDROXYALKANOATE) POLYMERASE SUBUNIT PHAC"/>
    <property type="match status" value="1"/>
</dbReference>
<dbReference type="Proteomes" id="UP001165363">
    <property type="component" value="Unassembled WGS sequence"/>
</dbReference>
<reference evidence="1" key="1">
    <citation type="submission" date="2022-05" db="EMBL/GenBank/DDBJ databases">
        <authorList>
            <person name="Jo J.-H."/>
            <person name="Im W.-T."/>
        </authorList>
    </citation>
    <scope>NUCLEOTIDE SEQUENCE</scope>
    <source>
        <strain evidence="1">SE158</strain>
    </source>
</reference>
<dbReference type="RefSeq" id="WP_249847179.1">
    <property type="nucleotide sequence ID" value="NZ_JAMGBD010000001.1"/>
</dbReference>
<evidence type="ECO:0000313" key="2">
    <source>
        <dbReference type="Proteomes" id="UP001165363"/>
    </source>
</evidence>
<dbReference type="InterPro" id="IPR051321">
    <property type="entry name" value="PHA/PHB_synthase"/>
</dbReference>
<dbReference type="InterPro" id="IPR024501">
    <property type="entry name" value="DUF3141"/>
</dbReference>
<dbReference type="Pfam" id="PF11339">
    <property type="entry name" value="DUF3141"/>
    <property type="match status" value="1"/>
</dbReference>